<protein>
    <submittedName>
        <fullName evidence="4">Polynucleotide 3'-phosphatase</fullName>
    </submittedName>
</protein>
<sequence>MNILEIPELSLVVLIGASGSGKSSFARKHFKVTEVLSSDFCRGIVSDDENDQSATKDAFEVLHYIAAKRLAAGKLTVIDATNVQPEDRKPLVKLAREYHCLPVAIVLNLPEQLCHDRNCARPDRNFGSHVVRRQSQNLKRSLRSLQREGFRHIHILNSLEDVEAAVIKRQPLWNNRKHEHGPFDIIGDIHGCCDELEALLQQLGYERNLTSHPSRSPLKRERTEDEAFFSRKGENDSPLLVGEESGERSKPGAIRAPSLWGNTIYSHPQGRKAIFLGDLVDRGPRILDTLKLVHNMVEAGTALCVPGNHDIKLMRKLWGKNIKITHGLDKSLAEIDALPEDVRELFSKEIANFLDSLVSHYVLDDGNLVVSHAGMKEALQGRGSGKVRDFALYGETTGETDEFGLPVRYNWAAEYRGKAMVAYGHTPVPEPEWLNGTIDIDTGCVYGGKLTALRYPEKEFLSVLAAKVYCESAKPFVPDVGAITGDGATTGGLPLLSVQQQLDDVLDIADVLGKRLITTQLHHNVTIREENAIAALEVMSRFAANPKWLIYLPPTMSPCETSMLPELLEHPAEAFSYYRNQGVTQVICEEKHMGSRAVVIVCRNEDVARSRFGVVDEGIGICYTRTGRRFFENSSLEIQLLERLQAALTTTSFWDEFNTDWVCLDCELMPWSAKAQELLRRQYAAVGASSNAALPEAVTMLEQAAGRGIDVGSMLSRYKKRSHSCVEYVNAYRRYCWQVDSVNDLKLAPFHILATEGAIHIDKNHLWHMDAIAKICQSDTALFQVTAYQGVNVNEKASQEAGIQWWEELTRRGGEGMVVKPLDFVVKGQRGLVQPAVKCRGREYLRIIYGPEYTAPENLERLRQRGLSRKRSLALREFALGIEALERFVAKEPLRRVHECVFGILALESEPIDPRL</sequence>
<name>K9WP66_9CYAN</name>
<dbReference type="PATRIC" id="fig|1173027.3.peg.6338"/>
<dbReference type="PANTHER" id="PTHR42850:SF7">
    <property type="entry name" value="BIS(5'-NUCLEOSYL)-TETRAPHOSPHATASE PRPE [ASYMMETRICAL]"/>
    <property type="match status" value="1"/>
</dbReference>
<feature type="domain" description="Polynucleotide kinase-phosphatase ligase" evidence="3">
    <location>
        <begin position="534"/>
        <end position="911"/>
    </location>
</feature>
<dbReference type="Proteomes" id="UP000010471">
    <property type="component" value="Chromosome"/>
</dbReference>
<dbReference type="SUPFAM" id="SSF56091">
    <property type="entry name" value="DNA ligase/mRNA capping enzyme, catalytic domain"/>
    <property type="match status" value="1"/>
</dbReference>
<dbReference type="Pfam" id="PF00149">
    <property type="entry name" value="Metallophos"/>
    <property type="match status" value="1"/>
</dbReference>
<dbReference type="InterPro" id="IPR050126">
    <property type="entry name" value="Ap4A_hydrolase"/>
</dbReference>
<dbReference type="EMBL" id="CP003630">
    <property type="protein sequence ID" value="AFZ21347.1"/>
    <property type="molecule type" value="Genomic_DNA"/>
</dbReference>
<accession>K9WP66</accession>
<dbReference type="CDD" id="cd07423">
    <property type="entry name" value="MPP_Prp_like"/>
    <property type="match status" value="1"/>
</dbReference>
<keyword evidence="5" id="KW-1185">Reference proteome</keyword>
<dbReference type="InterPro" id="IPR024028">
    <property type="entry name" value="PNKP_bac"/>
</dbReference>
<dbReference type="Gene3D" id="3.30.470.30">
    <property type="entry name" value="DNA ligase/mRNA capping enzyme"/>
    <property type="match status" value="2"/>
</dbReference>
<reference evidence="4 5" key="1">
    <citation type="submission" date="2012-06" db="EMBL/GenBank/DDBJ databases">
        <title>Finished chromosome of genome of Microcoleus sp. PCC 7113.</title>
        <authorList>
            <consortium name="US DOE Joint Genome Institute"/>
            <person name="Gugger M."/>
            <person name="Coursin T."/>
            <person name="Rippka R."/>
            <person name="Tandeau De Marsac N."/>
            <person name="Huntemann M."/>
            <person name="Wei C.-L."/>
            <person name="Han J."/>
            <person name="Detter J.C."/>
            <person name="Han C."/>
            <person name="Tapia R."/>
            <person name="Chen A."/>
            <person name="Kyrpides N."/>
            <person name="Mavromatis K."/>
            <person name="Markowitz V."/>
            <person name="Szeto E."/>
            <person name="Ivanova N."/>
            <person name="Pagani I."/>
            <person name="Pati A."/>
            <person name="Goodwin L."/>
            <person name="Nordberg H.P."/>
            <person name="Cantor M.N."/>
            <person name="Hua S.X."/>
            <person name="Woyke T."/>
            <person name="Kerfeld C.A."/>
        </authorList>
    </citation>
    <scope>NUCLEOTIDE SEQUENCE [LARGE SCALE GENOMIC DNA]</scope>
    <source>
        <strain evidence="4 5">PCC 7113</strain>
    </source>
</reference>
<dbReference type="Gene3D" id="3.60.21.10">
    <property type="match status" value="1"/>
</dbReference>
<dbReference type="Pfam" id="PF16542">
    <property type="entry name" value="PNKP_ligase"/>
    <property type="match status" value="1"/>
</dbReference>
<dbReference type="NCBIfam" id="TIGR04075">
    <property type="entry name" value="bacter_Pnkp"/>
    <property type="match status" value="1"/>
</dbReference>
<dbReference type="eggNOG" id="COG4639">
    <property type="taxonomic scope" value="Bacteria"/>
</dbReference>
<dbReference type="GO" id="GO:0016791">
    <property type="term" value="F:phosphatase activity"/>
    <property type="evidence" value="ECO:0007669"/>
    <property type="project" value="TreeGrafter"/>
</dbReference>
<evidence type="ECO:0000256" key="1">
    <source>
        <dbReference type="SAM" id="MobiDB-lite"/>
    </source>
</evidence>
<dbReference type="InterPro" id="IPR027417">
    <property type="entry name" value="P-loop_NTPase"/>
</dbReference>
<feature type="compositionally biased region" description="Basic and acidic residues" evidence="1">
    <location>
        <begin position="218"/>
        <end position="235"/>
    </location>
</feature>
<dbReference type="GO" id="GO:0005737">
    <property type="term" value="C:cytoplasm"/>
    <property type="evidence" value="ECO:0007669"/>
    <property type="project" value="TreeGrafter"/>
</dbReference>
<dbReference type="Gene3D" id="3.40.50.300">
    <property type="entry name" value="P-loop containing nucleotide triphosphate hydrolases"/>
    <property type="match status" value="1"/>
</dbReference>
<dbReference type="InterPro" id="IPR004843">
    <property type="entry name" value="Calcineurin-like_PHP"/>
</dbReference>
<gene>
    <name evidence="4" type="ORF">Mic7113_5722</name>
</gene>
<dbReference type="HOGENOM" id="CLU_016728_0_0_3"/>
<dbReference type="OrthoDB" id="384253at2"/>
<evidence type="ECO:0000313" key="5">
    <source>
        <dbReference type="Proteomes" id="UP000010471"/>
    </source>
</evidence>
<dbReference type="RefSeq" id="WP_015185476.1">
    <property type="nucleotide sequence ID" value="NC_019738.1"/>
</dbReference>
<evidence type="ECO:0000259" key="3">
    <source>
        <dbReference type="Pfam" id="PF16542"/>
    </source>
</evidence>
<dbReference type="KEGG" id="mic:Mic7113_5722"/>
<feature type="region of interest" description="Disordered" evidence="1">
    <location>
        <begin position="210"/>
        <end position="253"/>
    </location>
</feature>
<dbReference type="InterPro" id="IPR032380">
    <property type="entry name" value="PNKP_ligase_dom"/>
</dbReference>
<feature type="domain" description="Calcineurin-like phosphoesterase" evidence="2">
    <location>
        <begin position="270"/>
        <end position="429"/>
    </location>
</feature>
<dbReference type="InterPro" id="IPR029052">
    <property type="entry name" value="Metallo-depent_PP-like"/>
</dbReference>
<evidence type="ECO:0000313" key="4">
    <source>
        <dbReference type="EMBL" id="AFZ21347.1"/>
    </source>
</evidence>
<dbReference type="PANTHER" id="PTHR42850">
    <property type="entry name" value="METALLOPHOSPHOESTERASE"/>
    <property type="match status" value="1"/>
</dbReference>
<dbReference type="AlphaFoldDB" id="K9WP66"/>
<evidence type="ECO:0000259" key="2">
    <source>
        <dbReference type="Pfam" id="PF00149"/>
    </source>
</evidence>
<dbReference type="SUPFAM" id="SSF56300">
    <property type="entry name" value="Metallo-dependent phosphatases"/>
    <property type="match status" value="1"/>
</dbReference>
<dbReference type="SUPFAM" id="SSF52540">
    <property type="entry name" value="P-loop containing nucleoside triphosphate hydrolases"/>
    <property type="match status" value="1"/>
</dbReference>
<organism evidence="4 5">
    <name type="scientific">Allocoleopsis franciscana PCC 7113</name>
    <dbReference type="NCBI Taxonomy" id="1173027"/>
    <lineage>
        <taxon>Bacteria</taxon>
        <taxon>Bacillati</taxon>
        <taxon>Cyanobacteriota</taxon>
        <taxon>Cyanophyceae</taxon>
        <taxon>Coleofasciculales</taxon>
        <taxon>Coleofasciculaceae</taxon>
        <taxon>Allocoleopsis</taxon>
        <taxon>Allocoleopsis franciscana</taxon>
    </lineage>
</organism>
<dbReference type="STRING" id="1173027.Mic7113_5722"/>
<proteinExistence type="predicted"/>
<dbReference type="Pfam" id="PF13671">
    <property type="entry name" value="AAA_33"/>
    <property type="match status" value="1"/>
</dbReference>
<dbReference type="eggNOG" id="COG0639">
    <property type="taxonomic scope" value="Bacteria"/>
</dbReference>
<dbReference type="InterPro" id="IPR041780">
    <property type="entry name" value="MPP_PrpE-like"/>
</dbReference>